<dbReference type="Proteomes" id="UP001148786">
    <property type="component" value="Unassembled WGS sequence"/>
</dbReference>
<dbReference type="OrthoDB" id="432970at2759"/>
<protein>
    <submittedName>
        <fullName evidence="1">Uncharacterized protein</fullName>
    </submittedName>
</protein>
<organism evidence="1 2">
    <name type="scientific">Agrocybe chaxingu</name>
    <dbReference type="NCBI Taxonomy" id="84603"/>
    <lineage>
        <taxon>Eukaryota</taxon>
        <taxon>Fungi</taxon>
        <taxon>Dikarya</taxon>
        <taxon>Basidiomycota</taxon>
        <taxon>Agaricomycotina</taxon>
        <taxon>Agaricomycetes</taxon>
        <taxon>Agaricomycetidae</taxon>
        <taxon>Agaricales</taxon>
        <taxon>Agaricineae</taxon>
        <taxon>Strophariaceae</taxon>
        <taxon>Agrocybe</taxon>
    </lineage>
</organism>
<proteinExistence type="predicted"/>
<reference evidence="1" key="1">
    <citation type="submission" date="2022-07" db="EMBL/GenBank/DDBJ databases">
        <title>Genome Sequence of Agrocybe chaxingu.</title>
        <authorList>
            <person name="Buettner E."/>
        </authorList>
    </citation>
    <scope>NUCLEOTIDE SEQUENCE</scope>
    <source>
        <strain evidence="1">MP-N11</strain>
    </source>
</reference>
<gene>
    <name evidence="1" type="ORF">NLJ89_g6927</name>
</gene>
<accession>A0A9W8JXM8</accession>
<sequence>MPRSAHALLIPSPRSYNIFSLPKKKKEILDTPNYKSFGKPPSLFNPDVFDIQAANERLAEALGGPSSVRSGSKKFMMPFMPRADGIADSSGSRKANRS</sequence>
<evidence type="ECO:0000313" key="1">
    <source>
        <dbReference type="EMBL" id="KAJ3506328.1"/>
    </source>
</evidence>
<comment type="caution">
    <text evidence="1">The sequence shown here is derived from an EMBL/GenBank/DDBJ whole genome shotgun (WGS) entry which is preliminary data.</text>
</comment>
<name>A0A9W8JXM8_9AGAR</name>
<keyword evidence="2" id="KW-1185">Reference proteome</keyword>
<dbReference type="AlphaFoldDB" id="A0A9W8JXM8"/>
<dbReference type="EMBL" id="JANKHO010000780">
    <property type="protein sequence ID" value="KAJ3506328.1"/>
    <property type="molecule type" value="Genomic_DNA"/>
</dbReference>
<evidence type="ECO:0000313" key="2">
    <source>
        <dbReference type="Proteomes" id="UP001148786"/>
    </source>
</evidence>